<feature type="compositionally biased region" description="Basic and acidic residues" evidence="1">
    <location>
        <begin position="943"/>
        <end position="952"/>
    </location>
</feature>
<sequence>MTTTAAPHTSLQLTPRGLRRLTTTFAPSVASSTWQPAPLQTNHRGGEGSSSSSSQSSRSNYSGDGNPPDSLIPSRSSSGSSSSNSSSPRYDLVPDYVRSFLLQQEQKKQQTEHPWQGNCGSTTTTSPATNNAPAGNTSLDPIDEAISEWTRATTTNPRRPQRVLTPAALGPSSEPPSGEFVAAIPSRDGSRALGTQQRRWSRAGEIQGLRHGSGSSGNGLGRVEEQEEEGLGQIGRDVGMGAYQRVEGFGSPLERGDPQEGRSSGGRRGQWGEEEEEEERRFLWGAEQEDFSPADEKGVASRDDDGRARGCVGVLVGGGWRFGMALIVSAMLMVLAAAFACLVAAISELVEGRTAVFSGGCDKARRIDWALHAVVSVLGVALLAGAHYAFQVLTSPTRDEVSSAHHRHVWLDVGVPSFRNLRHIETRRAVLAVVVLASAVCVQAMYNAVIYVSQTAPAWKVARVSESFTKGADFTVVSSNDARLLTRTELLSLQQQAVRNELLRLAPSACASHFRHGEYQQDYSAVLVVTAPQDDGVQPLYRDAIAGLTIDPNTTIVRHCLALPAPAPTCEIHLNAALLGTVALLNSITVTAIAAVLFKRTSSFRPLATLGDAIASLLEAPDPTTQGACLLSKADVRRGCWPPFTAQARYWVPYEHFWFRSVSAPRWAASAPIWLVAAGLAAGGLALAIVRAPDGRFSPPGVAGAVPRALLQLPTDTPPAAAAVLASLPQLLLALLYLAANALLSAYWVSHESSLFAVGGPRPLRVSSANPFGLQRRSARLSLPWPVSGLMGVLFAGMAFTLSQGVVAVAARRVGVTIANPSSFSPSAVGHQDEDAVLIAVGLNSAALLALLSALGLLAAVVVGLGFMKAPRMGREPGNPMALAGGSCSAVISARCHLLARERSLLLWGERIMWGVVRDGEGDGEGDGRATVSHCGFTSGRPGEVEAGRTYA</sequence>
<feature type="compositionally biased region" description="Basic and acidic residues" evidence="1">
    <location>
        <begin position="294"/>
        <end position="305"/>
    </location>
</feature>
<name>A0ABR4D370_9PEZI</name>
<gene>
    <name evidence="4" type="ORF">VTJ83DRAFT_7316</name>
</gene>
<evidence type="ECO:0000313" key="5">
    <source>
        <dbReference type="Proteomes" id="UP001600064"/>
    </source>
</evidence>
<evidence type="ECO:0000256" key="1">
    <source>
        <dbReference type="SAM" id="MobiDB-lite"/>
    </source>
</evidence>
<feature type="region of interest" description="Disordered" evidence="1">
    <location>
        <begin position="1"/>
        <end position="91"/>
    </location>
</feature>
<keyword evidence="2" id="KW-0812">Transmembrane</keyword>
<dbReference type="Proteomes" id="UP001600064">
    <property type="component" value="Unassembled WGS sequence"/>
</dbReference>
<dbReference type="GeneID" id="98128769"/>
<accession>A0ABR4D370</accession>
<feature type="domain" description="DUF6536" evidence="3">
    <location>
        <begin position="320"/>
        <end position="469"/>
    </location>
</feature>
<feature type="transmembrane region" description="Helical" evidence="2">
    <location>
        <begin position="369"/>
        <end position="390"/>
    </location>
</feature>
<feature type="compositionally biased region" description="Polar residues" evidence="1">
    <location>
        <begin position="25"/>
        <end position="43"/>
    </location>
</feature>
<comment type="caution">
    <text evidence="4">The sequence shown here is derived from an EMBL/GenBank/DDBJ whole genome shotgun (WGS) entry which is preliminary data.</text>
</comment>
<keyword evidence="5" id="KW-1185">Reference proteome</keyword>
<protein>
    <recommendedName>
        <fullName evidence="3">DUF6536 domain-containing protein</fullName>
    </recommendedName>
</protein>
<feature type="region of interest" description="Disordered" evidence="1">
    <location>
        <begin position="205"/>
        <end position="305"/>
    </location>
</feature>
<feature type="transmembrane region" description="Helical" evidence="2">
    <location>
        <begin position="429"/>
        <end position="446"/>
    </location>
</feature>
<feature type="transmembrane region" description="Helical" evidence="2">
    <location>
        <begin position="720"/>
        <end position="744"/>
    </location>
</feature>
<dbReference type="RefSeq" id="XP_070863533.1">
    <property type="nucleotide sequence ID" value="XM_071014125.1"/>
</dbReference>
<dbReference type="PANTHER" id="PTHR35395:SF1">
    <property type="entry name" value="DUF6536 DOMAIN-CONTAINING PROTEIN"/>
    <property type="match status" value="1"/>
</dbReference>
<dbReference type="InterPro" id="IPR046623">
    <property type="entry name" value="DUF6536"/>
</dbReference>
<feature type="compositionally biased region" description="Low complexity" evidence="1">
    <location>
        <begin position="11"/>
        <end position="24"/>
    </location>
</feature>
<feature type="compositionally biased region" description="Low complexity" evidence="1">
    <location>
        <begin position="120"/>
        <end position="138"/>
    </location>
</feature>
<evidence type="ECO:0000256" key="2">
    <source>
        <dbReference type="SAM" id="Phobius"/>
    </source>
</evidence>
<dbReference type="Pfam" id="PF20163">
    <property type="entry name" value="DUF6536"/>
    <property type="match status" value="1"/>
</dbReference>
<feature type="transmembrane region" description="Helical" evidence="2">
    <location>
        <begin position="667"/>
        <end position="690"/>
    </location>
</feature>
<feature type="region of interest" description="Disordered" evidence="1">
    <location>
        <begin position="105"/>
        <end position="177"/>
    </location>
</feature>
<feature type="transmembrane region" description="Helical" evidence="2">
    <location>
        <begin position="325"/>
        <end position="349"/>
    </location>
</feature>
<feature type="transmembrane region" description="Helical" evidence="2">
    <location>
        <begin position="846"/>
        <end position="867"/>
    </location>
</feature>
<feature type="compositionally biased region" description="Low complexity" evidence="1">
    <location>
        <begin position="49"/>
        <end position="88"/>
    </location>
</feature>
<feature type="transmembrane region" description="Helical" evidence="2">
    <location>
        <begin position="783"/>
        <end position="802"/>
    </location>
</feature>
<keyword evidence="2" id="KW-1133">Transmembrane helix</keyword>
<dbReference type="PANTHER" id="PTHR35395">
    <property type="entry name" value="DUF6536 DOMAIN-CONTAINING PROTEIN"/>
    <property type="match status" value="1"/>
</dbReference>
<keyword evidence="2" id="KW-0472">Membrane</keyword>
<reference evidence="4 5" key="1">
    <citation type="journal article" date="2024" name="Commun. Biol.">
        <title>Comparative genomic analysis of thermophilic fungi reveals convergent evolutionary adaptations and gene losses.</title>
        <authorList>
            <person name="Steindorff A.S."/>
            <person name="Aguilar-Pontes M.V."/>
            <person name="Robinson A.J."/>
            <person name="Andreopoulos B."/>
            <person name="LaButti K."/>
            <person name="Kuo A."/>
            <person name="Mondo S."/>
            <person name="Riley R."/>
            <person name="Otillar R."/>
            <person name="Haridas S."/>
            <person name="Lipzen A."/>
            <person name="Grimwood J."/>
            <person name="Schmutz J."/>
            <person name="Clum A."/>
            <person name="Reid I.D."/>
            <person name="Moisan M.C."/>
            <person name="Butler G."/>
            <person name="Nguyen T.T.M."/>
            <person name="Dewar K."/>
            <person name="Conant G."/>
            <person name="Drula E."/>
            <person name="Henrissat B."/>
            <person name="Hansel C."/>
            <person name="Singer S."/>
            <person name="Hutchinson M.I."/>
            <person name="de Vries R.P."/>
            <person name="Natvig D.O."/>
            <person name="Powell A.J."/>
            <person name="Tsang A."/>
            <person name="Grigoriev I.V."/>
        </authorList>
    </citation>
    <scope>NUCLEOTIDE SEQUENCE [LARGE SCALE GENOMIC DNA]</scope>
    <source>
        <strain evidence="4 5">ATCC 22073</strain>
    </source>
</reference>
<feature type="transmembrane region" description="Helical" evidence="2">
    <location>
        <begin position="576"/>
        <end position="598"/>
    </location>
</feature>
<evidence type="ECO:0000259" key="3">
    <source>
        <dbReference type="Pfam" id="PF20163"/>
    </source>
</evidence>
<evidence type="ECO:0000313" key="4">
    <source>
        <dbReference type="EMBL" id="KAL2264806.1"/>
    </source>
</evidence>
<feature type="region of interest" description="Disordered" evidence="1">
    <location>
        <begin position="923"/>
        <end position="952"/>
    </location>
</feature>
<feature type="compositionally biased region" description="Polar residues" evidence="1">
    <location>
        <begin position="1"/>
        <end position="10"/>
    </location>
</feature>
<proteinExistence type="predicted"/>
<organism evidence="4 5">
    <name type="scientific">Remersonia thermophila</name>
    <dbReference type="NCBI Taxonomy" id="72144"/>
    <lineage>
        <taxon>Eukaryota</taxon>
        <taxon>Fungi</taxon>
        <taxon>Dikarya</taxon>
        <taxon>Ascomycota</taxon>
        <taxon>Pezizomycotina</taxon>
        <taxon>Sordariomycetes</taxon>
        <taxon>Sordariomycetidae</taxon>
        <taxon>Sordariales</taxon>
        <taxon>Sordariales incertae sedis</taxon>
        <taxon>Remersonia</taxon>
    </lineage>
</organism>
<dbReference type="EMBL" id="JAZGUE010000007">
    <property type="protein sequence ID" value="KAL2264806.1"/>
    <property type="molecule type" value="Genomic_DNA"/>
</dbReference>